<dbReference type="InterPro" id="IPR000060">
    <property type="entry name" value="BCCT_transptr"/>
</dbReference>
<comment type="subcellular location">
    <subcellularLocation>
        <location evidence="1">Cell membrane</location>
        <topology evidence="1">Multi-pass membrane protein</topology>
    </subcellularLocation>
</comment>
<feature type="transmembrane region" description="Helical" evidence="7">
    <location>
        <begin position="12"/>
        <end position="34"/>
    </location>
</feature>
<comment type="caution">
    <text evidence="8">The sequence shown here is derived from an EMBL/GenBank/DDBJ whole genome shotgun (WGS) entry which is preliminary data.</text>
</comment>
<keyword evidence="3" id="KW-1003">Cell membrane</keyword>
<accession>A0A923NN56</accession>
<dbReference type="EMBL" id="JACRYT010000023">
    <property type="protein sequence ID" value="MBC6681015.1"/>
    <property type="molecule type" value="Genomic_DNA"/>
</dbReference>
<dbReference type="GO" id="GO:0005886">
    <property type="term" value="C:plasma membrane"/>
    <property type="evidence" value="ECO:0007669"/>
    <property type="project" value="UniProtKB-SubCell"/>
</dbReference>
<reference evidence="8" key="1">
    <citation type="submission" date="2020-08" db="EMBL/GenBank/DDBJ databases">
        <title>Genome public.</title>
        <authorList>
            <person name="Liu C."/>
            <person name="Sun Q."/>
        </authorList>
    </citation>
    <scope>NUCLEOTIDE SEQUENCE</scope>
    <source>
        <strain evidence="8">BX12</strain>
    </source>
</reference>
<sequence length="505" mass="55151">MENNLNKKQKAITDVPVAAACIIIVAVFVALVCIFQEATLDIVGNIFNAVIAVAAEPILWFVLLSLAVCLYIALSKHGNVKLGEGEPQYSMFSYLGMMLCASLAATAAFYSFIEWSYYYESPAFGIEPYSEEAAEWSITYAFFHWGFSCESIFALAAIPMAYGYYVRKIDSLRISKICGAMMGNFKYRGPLEKVIDALTIISIVGGLGVSLGLGLPLVTAGICKIFGLQASFLLNLVVLLIMAAIFTISSIVGIDRGMKKLSDWTLYSAIFLIAFVFILGPTEFIWSELTYSFGKMIQHFPEMSLYTDPVRASGFADINTIFVFALALTYAGMMGIFITKISKGRTLREMILTEVVGLTMGVMILFGVNGAFGLHSELTGAFELTKAADEQAGVMDLLGVLPLGELFLPIVYTLVIIGMLTTSLDSASFTLATSSSKQLDANGNPSTKLRIVWCAMLTLIPLSIIFVGGEFTTIRYLCIILSIPFVLILVGMYIGLFKWFKEDGN</sequence>
<organism evidence="8 9">
    <name type="scientific">Zhenpiania hominis</name>
    <dbReference type="NCBI Taxonomy" id="2763644"/>
    <lineage>
        <taxon>Bacteria</taxon>
        <taxon>Bacillati</taxon>
        <taxon>Bacillota</taxon>
        <taxon>Clostridia</taxon>
        <taxon>Peptostreptococcales</taxon>
        <taxon>Anaerovoracaceae</taxon>
        <taxon>Zhenpiania</taxon>
    </lineage>
</organism>
<proteinExistence type="predicted"/>
<evidence type="ECO:0000256" key="5">
    <source>
        <dbReference type="ARBA" id="ARBA00022989"/>
    </source>
</evidence>
<dbReference type="Proteomes" id="UP000602647">
    <property type="component" value="Unassembled WGS sequence"/>
</dbReference>
<keyword evidence="6 7" id="KW-0472">Membrane</keyword>
<dbReference type="PANTHER" id="PTHR30047">
    <property type="entry name" value="HIGH-AFFINITY CHOLINE TRANSPORT PROTEIN-RELATED"/>
    <property type="match status" value="1"/>
</dbReference>
<evidence type="ECO:0000256" key="1">
    <source>
        <dbReference type="ARBA" id="ARBA00004651"/>
    </source>
</evidence>
<feature type="transmembrane region" description="Helical" evidence="7">
    <location>
        <begin position="142"/>
        <end position="166"/>
    </location>
</feature>
<evidence type="ECO:0000256" key="6">
    <source>
        <dbReference type="ARBA" id="ARBA00023136"/>
    </source>
</evidence>
<evidence type="ECO:0000256" key="7">
    <source>
        <dbReference type="SAM" id="Phobius"/>
    </source>
</evidence>
<feature type="transmembrane region" description="Helical" evidence="7">
    <location>
        <begin position="230"/>
        <end position="252"/>
    </location>
</feature>
<feature type="transmembrane region" description="Helical" evidence="7">
    <location>
        <begin position="94"/>
        <end position="113"/>
    </location>
</feature>
<dbReference type="PANTHER" id="PTHR30047:SF12">
    <property type="entry name" value="BCCT-FAMILY TRANSPORTER"/>
    <property type="match status" value="1"/>
</dbReference>
<feature type="transmembrane region" description="Helical" evidence="7">
    <location>
        <begin position="194"/>
        <end position="218"/>
    </location>
</feature>
<evidence type="ECO:0000256" key="3">
    <source>
        <dbReference type="ARBA" id="ARBA00022475"/>
    </source>
</evidence>
<feature type="transmembrane region" description="Helical" evidence="7">
    <location>
        <begin position="351"/>
        <end position="372"/>
    </location>
</feature>
<evidence type="ECO:0000256" key="4">
    <source>
        <dbReference type="ARBA" id="ARBA00022692"/>
    </source>
</evidence>
<evidence type="ECO:0000256" key="2">
    <source>
        <dbReference type="ARBA" id="ARBA00022448"/>
    </source>
</evidence>
<dbReference type="GO" id="GO:0022857">
    <property type="term" value="F:transmembrane transporter activity"/>
    <property type="evidence" value="ECO:0007669"/>
    <property type="project" value="InterPro"/>
</dbReference>
<keyword evidence="9" id="KW-1185">Reference proteome</keyword>
<feature type="transmembrane region" description="Helical" evidence="7">
    <location>
        <begin position="406"/>
        <end position="431"/>
    </location>
</feature>
<keyword evidence="5 7" id="KW-1133">Transmembrane helix</keyword>
<keyword evidence="4 7" id="KW-0812">Transmembrane</keyword>
<keyword evidence="2" id="KW-0813">Transport</keyword>
<evidence type="ECO:0000313" key="8">
    <source>
        <dbReference type="EMBL" id="MBC6681015.1"/>
    </source>
</evidence>
<dbReference type="RefSeq" id="WP_187304113.1">
    <property type="nucleotide sequence ID" value="NZ_JACRYT010000023.1"/>
</dbReference>
<feature type="transmembrane region" description="Helical" evidence="7">
    <location>
        <begin position="264"/>
        <end position="286"/>
    </location>
</feature>
<feature type="transmembrane region" description="Helical" evidence="7">
    <location>
        <begin position="474"/>
        <end position="496"/>
    </location>
</feature>
<protein>
    <submittedName>
        <fullName evidence="8">BCCT family transporter</fullName>
    </submittedName>
</protein>
<evidence type="ECO:0000313" key="9">
    <source>
        <dbReference type="Proteomes" id="UP000602647"/>
    </source>
</evidence>
<dbReference type="AlphaFoldDB" id="A0A923NN56"/>
<dbReference type="Pfam" id="PF02028">
    <property type="entry name" value="BCCT"/>
    <property type="match status" value="1"/>
</dbReference>
<feature type="transmembrane region" description="Helical" evidence="7">
    <location>
        <begin position="46"/>
        <end position="74"/>
    </location>
</feature>
<gene>
    <name evidence="8" type="ORF">H9L42_14420</name>
</gene>
<feature type="transmembrane region" description="Helical" evidence="7">
    <location>
        <begin position="451"/>
        <end position="468"/>
    </location>
</feature>
<name>A0A923NN56_9FIRM</name>
<feature type="transmembrane region" description="Helical" evidence="7">
    <location>
        <begin position="318"/>
        <end position="339"/>
    </location>
</feature>